<keyword evidence="1" id="KW-0732">Signal</keyword>
<evidence type="ECO:0000313" key="2">
    <source>
        <dbReference type="EMBL" id="NDW07215.1"/>
    </source>
</evidence>
<name>A0A6N9TAH2_9HYPH</name>
<dbReference type="EMBL" id="JAAAMG010000025">
    <property type="protein sequence ID" value="NDW07215.1"/>
    <property type="molecule type" value="Genomic_DNA"/>
</dbReference>
<sequence>MPQARRRLVGVALAFAFAASPASAQTETSSTSDPLASDEQSMLVEVSLGDWGVKTSLASKLSRKVSEIPLTVKVPSRVAREVCPIDRGDLEQQAVVSPTRTCAAKKMTDALESAVRDVVPAQ</sequence>
<protein>
    <recommendedName>
        <fullName evidence="4">UrcA family protein</fullName>
    </recommendedName>
</protein>
<evidence type="ECO:0008006" key="4">
    <source>
        <dbReference type="Google" id="ProtNLM"/>
    </source>
</evidence>
<evidence type="ECO:0000256" key="1">
    <source>
        <dbReference type="SAM" id="SignalP"/>
    </source>
</evidence>
<accession>A0A6N9TAH2</accession>
<keyword evidence="3" id="KW-1185">Reference proteome</keyword>
<organism evidence="2 3">
    <name type="scientific">Jiella pacifica</name>
    <dbReference type="NCBI Taxonomy" id="2696469"/>
    <lineage>
        <taxon>Bacteria</taxon>
        <taxon>Pseudomonadati</taxon>
        <taxon>Pseudomonadota</taxon>
        <taxon>Alphaproteobacteria</taxon>
        <taxon>Hyphomicrobiales</taxon>
        <taxon>Aurantimonadaceae</taxon>
        <taxon>Jiella</taxon>
    </lineage>
</organism>
<dbReference type="RefSeq" id="WP_163465669.1">
    <property type="nucleotide sequence ID" value="NZ_JAAAMG010000025.1"/>
</dbReference>
<comment type="caution">
    <text evidence="2">The sequence shown here is derived from an EMBL/GenBank/DDBJ whole genome shotgun (WGS) entry which is preliminary data.</text>
</comment>
<evidence type="ECO:0000313" key="3">
    <source>
        <dbReference type="Proteomes" id="UP000469011"/>
    </source>
</evidence>
<feature type="signal peptide" evidence="1">
    <location>
        <begin position="1"/>
        <end position="24"/>
    </location>
</feature>
<proteinExistence type="predicted"/>
<dbReference type="Proteomes" id="UP000469011">
    <property type="component" value="Unassembled WGS sequence"/>
</dbReference>
<gene>
    <name evidence="2" type="ORF">GTK09_22610</name>
</gene>
<dbReference type="AlphaFoldDB" id="A0A6N9TAH2"/>
<reference evidence="2 3" key="1">
    <citation type="submission" date="2020-01" db="EMBL/GenBank/DDBJ databases">
        <title>Jiella pacifica sp. nov.</title>
        <authorList>
            <person name="Xue Z."/>
            <person name="Zhu S."/>
            <person name="Chen J."/>
            <person name="Yang J."/>
        </authorList>
    </citation>
    <scope>NUCLEOTIDE SEQUENCE [LARGE SCALE GENOMIC DNA]</scope>
    <source>
        <strain evidence="2 3">40Bstr34</strain>
    </source>
</reference>
<feature type="chain" id="PRO_5027045464" description="UrcA family protein" evidence="1">
    <location>
        <begin position="25"/>
        <end position="122"/>
    </location>
</feature>